<feature type="chain" id="PRO_5014951191" description="Conjugal transfer protein" evidence="2">
    <location>
        <begin position="21"/>
        <end position="95"/>
    </location>
</feature>
<evidence type="ECO:0000256" key="1">
    <source>
        <dbReference type="SAM" id="MobiDB-lite"/>
    </source>
</evidence>
<evidence type="ECO:0008006" key="5">
    <source>
        <dbReference type="Google" id="ProtNLM"/>
    </source>
</evidence>
<organism evidence="3 4">
    <name type="scientific">Billgrantia endophytica</name>
    <dbReference type="NCBI Taxonomy" id="2033802"/>
    <lineage>
        <taxon>Bacteria</taxon>
        <taxon>Pseudomonadati</taxon>
        <taxon>Pseudomonadota</taxon>
        <taxon>Gammaproteobacteria</taxon>
        <taxon>Oceanospirillales</taxon>
        <taxon>Halomonadaceae</taxon>
        <taxon>Billgrantia</taxon>
    </lineage>
</organism>
<reference evidence="3 4" key="1">
    <citation type="submission" date="2018-01" db="EMBL/GenBank/DDBJ databases">
        <title>Halomonas endophytica sp. nov., isolated from storage liquid in the stems of Populus euphratica.</title>
        <authorList>
            <person name="Chen C."/>
        </authorList>
    </citation>
    <scope>NUCLEOTIDE SEQUENCE [LARGE SCALE GENOMIC DNA]</scope>
    <source>
        <strain evidence="3 4">MC28</strain>
    </source>
</reference>
<evidence type="ECO:0000313" key="3">
    <source>
        <dbReference type="EMBL" id="PMR71804.1"/>
    </source>
</evidence>
<keyword evidence="2" id="KW-0732">Signal</keyword>
<evidence type="ECO:0000313" key="4">
    <source>
        <dbReference type="Proteomes" id="UP000235803"/>
    </source>
</evidence>
<gene>
    <name evidence="3" type="ORF">C1H69_22995</name>
</gene>
<dbReference type="Proteomes" id="UP000235803">
    <property type="component" value="Unassembled WGS sequence"/>
</dbReference>
<keyword evidence="4" id="KW-1185">Reference proteome</keyword>
<comment type="caution">
    <text evidence="3">The sequence shown here is derived from an EMBL/GenBank/DDBJ whole genome shotgun (WGS) entry which is preliminary data.</text>
</comment>
<dbReference type="EMBL" id="PNRF01000050">
    <property type="protein sequence ID" value="PMR71804.1"/>
    <property type="molecule type" value="Genomic_DNA"/>
</dbReference>
<dbReference type="RefSeq" id="WP_102655713.1">
    <property type="nucleotide sequence ID" value="NZ_PNRF01000050.1"/>
</dbReference>
<feature type="region of interest" description="Disordered" evidence="1">
    <location>
        <begin position="60"/>
        <end position="95"/>
    </location>
</feature>
<name>A0A2N7TUE4_9GAMM</name>
<feature type="compositionally biased region" description="Basic and acidic residues" evidence="1">
    <location>
        <begin position="81"/>
        <end position="95"/>
    </location>
</feature>
<evidence type="ECO:0000256" key="2">
    <source>
        <dbReference type="SAM" id="SignalP"/>
    </source>
</evidence>
<dbReference type="AlphaFoldDB" id="A0A2N7TUE4"/>
<sequence>MKKLLLALPLSTLLLSTAQAQQNTEQDLLDSMLYQMTGQLQGKQTNPADNPLLQALEAEKQERRVSVESNRLSKPLASFDSNRDRQPISRSFRDQ</sequence>
<proteinExistence type="predicted"/>
<protein>
    <recommendedName>
        <fullName evidence="5">Conjugal transfer protein</fullName>
    </recommendedName>
</protein>
<accession>A0A2N7TUE4</accession>
<feature type="signal peptide" evidence="2">
    <location>
        <begin position="1"/>
        <end position="20"/>
    </location>
</feature>